<dbReference type="PANTHER" id="PTHR45913">
    <property type="entry name" value="EPM2A-INTERACTING PROTEIN 1"/>
    <property type="match status" value="1"/>
</dbReference>
<reference evidence="4" key="1">
    <citation type="submission" date="2025-08" db="UniProtKB">
        <authorList>
            <consortium name="Ensembl"/>
        </authorList>
    </citation>
    <scope>IDENTIFICATION</scope>
</reference>
<dbReference type="AlphaFoldDB" id="A0A8C6WES4"/>
<evidence type="ECO:0000259" key="3">
    <source>
        <dbReference type="Pfam" id="PF05699"/>
    </source>
</evidence>
<proteinExistence type="predicted"/>
<organism evidence="4 5">
    <name type="scientific">Neogobius melanostomus</name>
    <name type="common">round goby</name>
    <dbReference type="NCBI Taxonomy" id="47308"/>
    <lineage>
        <taxon>Eukaryota</taxon>
        <taxon>Metazoa</taxon>
        <taxon>Chordata</taxon>
        <taxon>Craniata</taxon>
        <taxon>Vertebrata</taxon>
        <taxon>Euteleostomi</taxon>
        <taxon>Actinopterygii</taxon>
        <taxon>Neopterygii</taxon>
        <taxon>Teleostei</taxon>
        <taxon>Neoteleostei</taxon>
        <taxon>Acanthomorphata</taxon>
        <taxon>Gobiaria</taxon>
        <taxon>Gobiiformes</taxon>
        <taxon>Gobioidei</taxon>
        <taxon>Gobiidae</taxon>
        <taxon>Benthophilinae</taxon>
        <taxon>Neogobiini</taxon>
        <taxon>Neogobius</taxon>
    </lineage>
</organism>
<dbReference type="InterPro" id="IPR008906">
    <property type="entry name" value="HATC_C_dom"/>
</dbReference>
<keyword evidence="5" id="KW-1185">Reference proteome</keyword>
<name>A0A8C6WES4_9GOBI</name>
<dbReference type="InterPro" id="IPR012337">
    <property type="entry name" value="RNaseH-like_sf"/>
</dbReference>
<sequence>MSSWLGCGVRFRFEGFQLLLLFSFALHGPTFLSTSHPPLPAERAERPAERAERPSTSGAGRGARHKGVHKQSDQPSSKCRKYREEYLQYGFTCVVIDEIQHPQCVVCTEVLAHESLKPVKMLRHMKTKHPSLAAKPLDFFSRKEKELQGQNKILINQTTIPTKAQRASYEVAYLIAQAKKPHTIGETLIKPAAIAMSRAMHGHKLARELESVQLSDGTISRRITDMAQDIKSQLIDRVKKGTYALQLDESTDVSNCAQLLVFVRFSFDGKLNEDLLFCAPLEGTCTGEDIFTKLDNKLKEEASPTSGAPHKIHPLARPELKSVLEMAIKIVNHIKSRPLNTRLFATLCNELGSQHESLLFHTEVRWLSRGNVLSRLFELRDEVRLFLMEHGSQVAKHLTDPDWLTRLAYLSCIFDRLNGLNLSLQGENTNIMSMSDKIRAFKRKVDRWTARVEMGRFDMFNELDEFMEENDLNVHIVKTSITTHLQALLEYFDKYFPEETAPEQYDWIKSPFTVTTASHLSAGMEDALIELSCDRTLKTDFNSKTLAEFWISVEREYPQLSKAAMDVLTPFGSTYLCEKTFSALTYIKNKYRSRLNVEDDLRVAVSTIKPRMDLLCSAHPSH</sequence>
<keyword evidence="2" id="KW-0732">Signal</keyword>
<dbReference type="SUPFAM" id="SSF53098">
    <property type="entry name" value="Ribonuclease H-like"/>
    <property type="match status" value="1"/>
</dbReference>
<evidence type="ECO:0000256" key="1">
    <source>
        <dbReference type="SAM" id="MobiDB-lite"/>
    </source>
</evidence>
<dbReference type="Proteomes" id="UP000694523">
    <property type="component" value="Unplaced"/>
</dbReference>
<dbReference type="Ensembl" id="ENSNMLT00000001811.1">
    <property type="protein sequence ID" value="ENSNMLP00000001576.1"/>
    <property type="gene ID" value="ENSNMLG00000001175.1"/>
</dbReference>
<evidence type="ECO:0000256" key="2">
    <source>
        <dbReference type="SAM" id="SignalP"/>
    </source>
</evidence>
<feature type="domain" description="HAT C-terminal dimerisation" evidence="3">
    <location>
        <begin position="545"/>
        <end position="596"/>
    </location>
</feature>
<feature type="compositionally biased region" description="Basic and acidic residues" evidence="1">
    <location>
        <begin position="42"/>
        <end position="53"/>
    </location>
</feature>
<dbReference type="PANTHER" id="PTHR45913:SF19">
    <property type="entry name" value="LOW QUALITY PROTEIN: ZINC FINGER BED DOMAIN-CONTAINING PROTEIN 5-LIKE"/>
    <property type="match status" value="1"/>
</dbReference>
<dbReference type="Pfam" id="PF05699">
    <property type="entry name" value="Dimer_Tnp_hAT"/>
    <property type="match status" value="1"/>
</dbReference>
<evidence type="ECO:0000313" key="5">
    <source>
        <dbReference type="Proteomes" id="UP000694523"/>
    </source>
</evidence>
<dbReference type="GO" id="GO:0046983">
    <property type="term" value="F:protein dimerization activity"/>
    <property type="evidence" value="ECO:0007669"/>
    <property type="project" value="InterPro"/>
</dbReference>
<feature type="signal peptide" evidence="2">
    <location>
        <begin position="1"/>
        <end position="27"/>
    </location>
</feature>
<accession>A0A8C6WES4</accession>
<feature type="chain" id="PRO_5046650971" description="HAT C-terminal dimerisation domain-containing protein" evidence="2">
    <location>
        <begin position="28"/>
        <end position="622"/>
    </location>
</feature>
<evidence type="ECO:0000313" key="4">
    <source>
        <dbReference type="Ensembl" id="ENSNMLP00000001576.1"/>
    </source>
</evidence>
<reference evidence="4" key="2">
    <citation type="submission" date="2025-09" db="UniProtKB">
        <authorList>
            <consortium name="Ensembl"/>
        </authorList>
    </citation>
    <scope>IDENTIFICATION</scope>
</reference>
<protein>
    <recommendedName>
        <fullName evidence="3">HAT C-terminal dimerisation domain-containing protein</fullName>
    </recommendedName>
</protein>
<feature type="region of interest" description="Disordered" evidence="1">
    <location>
        <begin position="36"/>
        <end position="77"/>
    </location>
</feature>